<keyword evidence="4" id="KW-1185">Reference proteome</keyword>
<name>A0A8X6HHK0_TRICU</name>
<evidence type="ECO:0000313" key="4">
    <source>
        <dbReference type="Proteomes" id="UP000887116"/>
    </source>
</evidence>
<feature type="domain" description="MADF" evidence="2">
    <location>
        <begin position="10"/>
        <end position="107"/>
    </location>
</feature>
<dbReference type="EMBL" id="BMAO01035347">
    <property type="protein sequence ID" value="GFR03199.1"/>
    <property type="molecule type" value="Genomic_DNA"/>
</dbReference>
<dbReference type="PANTHER" id="PTHR21505:SF8">
    <property type="entry name" value="DPT-YFP REPRESSOR BY OVEREXPRESSION, ISOFORM D-RELATED"/>
    <property type="match status" value="1"/>
</dbReference>
<dbReference type="PANTHER" id="PTHR21505">
    <property type="entry name" value="MADF DOMAIN-CONTAINING PROTEIN-RELATED"/>
    <property type="match status" value="1"/>
</dbReference>
<dbReference type="InterPro" id="IPR006578">
    <property type="entry name" value="MADF-dom"/>
</dbReference>
<comment type="caution">
    <text evidence="3">The sequence shown here is derived from an EMBL/GenBank/DDBJ whole genome shotgun (WGS) entry which is preliminary data.</text>
</comment>
<dbReference type="Pfam" id="PF10545">
    <property type="entry name" value="MADF_DNA_bdg"/>
    <property type="match status" value="1"/>
</dbReference>
<evidence type="ECO:0000256" key="1">
    <source>
        <dbReference type="SAM" id="MobiDB-lite"/>
    </source>
</evidence>
<evidence type="ECO:0000313" key="3">
    <source>
        <dbReference type="EMBL" id="GFR03199.1"/>
    </source>
</evidence>
<dbReference type="AlphaFoldDB" id="A0A8X6HHK0"/>
<dbReference type="SMART" id="SM00595">
    <property type="entry name" value="MADF"/>
    <property type="match status" value="1"/>
</dbReference>
<reference evidence="3" key="1">
    <citation type="submission" date="2020-07" db="EMBL/GenBank/DDBJ databases">
        <title>Multicomponent nature underlies the extraordinary mechanical properties of spider dragline silk.</title>
        <authorList>
            <person name="Kono N."/>
            <person name="Nakamura H."/>
            <person name="Mori M."/>
            <person name="Yoshida Y."/>
            <person name="Ohtoshi R."/>
            <person name="Malay A.D."/>
            <person name="Moran D.A.P."/>
            <person name="Tomita M."/>
            <person name="Numata K."/>
            <person name="Arakawa K."/>
        </authorList>
    </citation>
    <scope>NUCLEOTIDE SEQUENCE</scope>
</reference>
<organism evidence="3 4">
    <name type="scientific">Trichonephila clavata</name>
    <name type="common">Joro spider</name>
    <name type="synonym">Nephila clavata</name>
    <dbReference type="NCBI Taxonomy" id="2740835"/>
    <lineage>
        <taxon>Eukaryota</taxon>
        <taxon>Metazoa</taxon>
        <taxon>Ecdysozoa</taxon>
        <taxon>Arthropoda</taxon>
        <taxon>Chelicerata</taxon>
        <taxon>Arachnida</taxon>
        <taxon>Araneae</taxon>
        <taxon>Araneomorphae</taxon>
        <taxon>Entelegynae</taxon>
        <taxon>Araneoidea</taxon>
        <taxon>Nephilidae</taxon>
        <taxon>Trichonephila</taxon>
    </lineage>
</organism>
<feature type="region of interest" description="Disordered" evidence="1">
    <location>
        <begin position="179"/>
        <end position="210"/>
    </location>
</feature>
<evidence type="ECO:0000259" key="2">
    <source>
        <dbReference type="PROSITE" id="PS51029"/>
    </source>
</evidence>
<dbReference type="PROSITE" id="PS51029">
    <property type="entry name" value="MADF"/>
    <property type="match status" value="1"/>
</dbReference>
<accession>A0A8X6HHK0</accession>
<gene>
    <name evidence="3" type="primary">L798_15246</name>
    <name evidence="3" type="ORF">TNCT_340861</name>
</gene>
<proteinExistence type="predicted"/>
<protein>
    <submittedName>
        <fullName evidence="3">MADF domain-containing protein</fullName>
    </submittedName>
</protein>
<dbReference type="Proteomes" id="UP000887116">
    <property type="component" value="Unassembled WGS sequence"/>
</dbReference>
<feature type="compositionally biased region" description="Polar residues" evidence="1">
    <location>
        <begin position="192"/>
        <end position="207"/>
    </location>
</feature>
<dbReference type="OrthoDB" id="6436507at2759"/>
<sequence>MKWGETETCKFVELYRERHCLWNVDNVHYRNKGMRLAASQRIAKEMSIEGLTSTDVKLKIKNLRGTYNQKLTKIAKSTLTASSSNEIYIPNMKWFNTMDAFMRQIKEKRISKDILVKENAIAIEENKPEGIFPDNGSWTQQTAAVPENLSVNPTISKTLLSMQILQKSRAEPITKEVSAVGNHSSRKRPVFTATNQDSRQSTDSINEQGDDEMDVFGTFVALSLKRLTIPSTMNAQSEILSILIRYRLNDFQSTNSCLTS</sequence>